<dbReference type="RefSeq" id="WP_078355634.1">
    <property type="nucleotide sequence ID" value="NZ_CP022046.2"/>
</dbReference>
<dbReference type="PANTHER" id="PTHR12526:SF630">
    <property type="entry name" value="GLYCOSYLTRANSFERASE"/>
    <property type="match status" value="1"/>
</dbReference>
<gene>
    <name evidence="2" type="ORF">CEP64_08325</name>
</gene>
<dbReference type="Gene3D" id="3.40.50.2000">
    <property type="entry name" value="Glycogen Phosphorylase B"/>
    <property type="match status" value="2"/>
</dbReference>
<dbReference type="AlphaFoldDB" id="A0AAI8GU95"/>
<dbReference type="GO" id="GO:0016757">
    <property type="term" value="F:glycosyltransferase activity"/>
    <property type="evidence" value="ECO:0007669"/>
    <property type="project" value="InterPro"/>
</dbReference>
<dbReference type="KEGG" id="sscu:CEP64_08325"/>
<sequence>MKSFTFLVHNIYHMGGTTKSISNLANKLSEKGHSVKILSVFKASDEPYFKLHENIEIQPIIEYNKTIKGLKNIFVNRINKYTPFLSPKIIHPSEPGLHQFSSYIEQQIVKAIQNVNADIIVGTRASYNILVSKYASQSVFKIGMEHMYLHAHDEHYQKDLLKSYEQLDLVTTLTKEDQQDYQQGLTHTKVIIVPNILKETQYNVDKQNTIVAAGRFEHEKGFDLLLNSINLIQDTMRKYQFQLELYGDGQEKEQYHQLINQYNIQDIVKLKPTTNALSQVLAESKITAVPSRVEGFGLVILEAMYQRNVVISYKGCYGPEFLIENQKNGYLVDYQDAKQYGEQLANVIKNYHHHDVQNVIQKGIERSNDFDGDVIYEQFMKDLYKHFK</sequence>
<reference evidence="3" key="1">
    <citation type="submission" date="2017-06" db="EMBL/GenBank/DDBJ databases">
        <title>FDA dAtabase for Regulatory Grade micrObial Sequences (FDA-ARGOS): Supporting development and validation of Infectious Disease Dx tests.</title>
        <authorList>
            <person name="Campos J."/>
            <person name="Goldberg B."/>
            <person name="Tallon L."/>
            <person name="Sadzewicz L."/>
            <person name="Sengamalay N."/>
            <person name="Ott S."/>
            <person name="Godinez A."/>
            <person name="Nagaraj S."/>
            <person name="Vavikolanu K."/>
            <person name="Vyas G."/>
            <person name="Nadendla S."/>
            <person name="Aluvathingal J."/>
            <person name="Geyer C."/>
            <person name="Nandy P."/>
            <person name="Hobson J."/>
            <person name="Sichtig H."/>
        </authorList>
    </citation>
    <scope>NUCLEOTIDE SEQUENCE [LARGE SCALE GENOMIC DNA]</scope>
    <source>
        <strain evidence="3">FDAARGOS_285</strain>
    </source>
</reference>
<protein>
    <submittedName>
        <fullName evidence="2">Glycosyltransferase family 4 protein</fullName>
    </submittedName>
</protein>
<evidence type="ECO:0000259" key="1">
    <source>
        <dbReference type="Pfam" id="PF00534"/>
    </source>
</evidence>
<dbReference type="Proteomes" id="UP000197058">
    <property type="component" value="Chromosome"/>
</dbReference>
<dbReference type="SUPFAM" id="SSF53756">
    <property type="entry name" value="UDP-Glycosyltransferase/glycogen phosphorylase"/>
    <property type="match status" value="1"/>
</dbReference>
<name>A0AAI8GU95_MAMSC</name>
<dbReference type="Pfam" id="PF00534">
    <property type="entry name" value="Glycos_transf_1"/>
    <property type="match status" value="1"/>
</dbReference>
<dbReference type="PANTHER" id="PTHR12526">
    <property type="entry name" value="GLYCOSYLTRANSFERASE"/>
    <property type="match status" value="1"/>
</dbReference>
<dbReference type="EMBL" id="CP022046">
    <property type="protein sequence ID" value="ASE34589.1"/>
    <property type="molecule type" value="Genomic_DNA"/>
</dbReference>
<accession>A0AAI8GU95</accession>
<organism evidence="2 3">
    <name type="scientific">Mammaliicoccus sciuri</name>
    <name type="common">Staphylococcus sciuri</name>
    <dbReference type="NCBI Taxonomy" id="1296"/>
    <lineage>
        <taxon>Bacteria</taxon>
        <taxon>Bacillati</taxon>
        <taxon>Bacillota</taxon>
        <taxon>Bacilli</taxon>
        <taxon>Bacillales</taxon>
        <taxon>Staphylococcaceae</taxon>
        <taxon>Mammaliicoccus</taxon>
    </lineage>
</organism>
<evidence type="ECO:0000313" key="3">
    <source>
        <dbReference type="Proteomes" id="UP000197058"/>
    </source>
</evidence>
<proteinExistence type="predicted"/>
<dbReference type="InterPro" id="IPR001296">
    <property type="entry name" value="Glyco_trans_1"/>
</dbReference>
<feature type="domain" description="Glycosyl transferase family 1" evidence="1">
    <location>
        <begin position="204"/>
        <end position="354"/>
    </location>
</feature>
<evidence type="ECO:0000313" key="2">
    <source>
        <dbReference type="EMBL" id="ASE34589.1"/>
    </source>
</evidence>